<sequence length="205" mass="21901">MSAVATEARPVTGSRLNISRARGVWHRSTRRPVTAPAQLVGGNAWSRATTPATVRQPPPSDPVRSGPVNTISHLSYSGGYKDAEQAIKNVVVPTIRQHFPGMDFAISLVLYQDKPTVLVGVRDSESLRPYLQTQYGGLPVLLVSATTEQRTDVVDSALIDRTVDKAIGGSIASSQADFAGSFGSICARTKHEGDLCPDGLPCRPH</sequence>
<comment type="caution">
    <text evidence="2">The sequence shown here is derived from an EMBL/GenBank/DDBJ whole genome shotgun (WGS) entry which is preliminary data.</text>
</comment>
<evidence type="ECO:0000256" key="1">
    <source>
        <dbReference type="SAM" id="MobiDB-lite"/>
    </source>
</evidence>
<dbReference type="GeneID" id="63785761"/>
<gene>
    <name evidence="2" type="ORF">BCR37DRAFT_378983</name>
</gene>
<keyword evidence="3" id="KW-1185">Reference proteome</keyword>
<proteinExistence type="predicted"/>
<dbReference type="RefSeq" id="XP_040725622.1">
    <property type="nucleotide sequence ID" value="XM_040869162.1"/>
</dbReference>
<dbReference type="EMBL" id="MCFI01000008">
    <property type="protein sequence ID" value="ORY83041.1"/>
    <property type="molecule type" value="Genomic_DNA"/>
</dbReference>
<feature type="region of interest" description="Disordered" evidence="1">
    <location>
        <begin position="47"/>
        <end position="67"/>
    </location>
</feature>
<protein>
    <submittedName>
        <fullName evidence="2">Uncharacterized protein</fullName>
    </submittedName>
</protein>
<reference evidence="2 3" key="1">
    <citation type="submission" date="2016-07" db="EMBL/GenBank/DDBJ databases">
        <title>Pervasive Adenine N6-methylation of Active Genes in Fungi.</title>
        <authorList>
            <consortium name="DOE Joint Genome Institute"/>
            <person name="Mondo S.J."/>
            <person name="Dannebaum R.O."/>
            <person name="Kuo R.C."/>
            <person name="Labutti K."/>
            <person name="Haridas S."/>
            <person name="Kuo A."/>
            <person name="Salamov A."/>
            <person name="Ahrendt S.R."/>
            <person name="Lipzen A."/>
            <person name="Sullivan W."/>
            <person name="Andreopoulos W.B."/>
            <person name="Clum A."/>
            <person name="Lindquist E."/>
            <person name="Daum C."/>
            <person name="Ramamoorthy G.K."/>
            <person name="Gryganskyi A."/>
            <person name="Culley D."/>
            <person name="Magnuson J.K."/>
            <person name="James T.Y."/>
            <person name="O'Malley M.A."/>
            <person name="Stajich J.E."/>
            <person name="Spatafora J.W."/>
            <person name="Visel A."/>
            <person name="Grigoriev I.V."/>
        </authorList>
    </citation>
    <scope>NUCLEOTIDE SEQUENCE [LARGE SCALE GENOMIC DNA]</scope>
    <source>
        <strain evidence="2 3">12-1054</strain>
    </source>
</reference>
<name>A0A1Y2FGI1_PROLT</name>
<dbReference type="AlphaFoldDB" id="A0A1Y2FGI1"/>
<accession>A0A1Y2FGI1</accession>
<dbReference type="Proteomes" id="UP000193685">
    <property type="component" value="Unassembled WGS sequence"/>
</dbReference>
<evidence type="ECO:0000313" key="3">
    <source>
        <dbReference type="Proteomes" id="UP000193685"/>
    </source>
</evidence>
<organism evidence="2 3">
    <name type="scientific">Protomyces lactucae-debilis</name>
    <dbReference type="NCBI Taxonomy" id="2754530"/>
    <lineage>
        <taxon>Eukaryota</taxon>
        <taxon>Fungi</taxon>
        <taxon>Dikarya</taxon>
        <taxon>Ascomycota</taxon>
        <taxon>Taphrinomycotina</taxon>
        <taxon>Taphrinomycetes</taxon>
        <taxon>Taphrinales</taxon>
        <taxon>Protomycetaceae</taxon>
        <taxon>Protomyces</taxon>
    </lineage>
</organism>
<evidence type="ECO:0000313" key="2">
    <source>
        <dbReference type="EMBL" id="ORY83041.1"/>
    </source>
</evidence>